<comment type="caution">
    <text evidence="2">The sequence shown here is derived from an EMBL/GenBank/DDBJ whole genome shotgun (WGS) entry which is preliminary data.</text>
</comment>
<dbReference type="GeneID" id="93052280"/>
<organism evidence="2">
    <name type="scientific">Burkholderia stagnalis</name>
    <dbReference type="NCBI Taxonomy" id="1503054"/>
    <lineage>
        <taxon>Bacteria</taxon>
        <taxon>Pseudomonadati</taxon>
        <taxon>Pseudomonadota</taxon>
        <taxon>Betaproteobacteria</taxon>
        <taxon>Burkholderiales</taxon>
        <taxon>Burkholderiaceae</taxon>
        <taxon>Burkholderia</taxon>
        <taxon>Burkholderia cepacia complex</taxon>
    </lineage>
</organism>
<dbReference type="Proteomes" id="UP000068603">
    <property type="component" value="Unassembled WGS sequence"/>
</dbReference>
<reference evidence="2 3" key="1">
    <citation type="submission" date="2015-11" db="EMBL/GenBank/DDBJ databases">
        <title>Expanding the genomic diversity of Burkholderia species for the development of highly accurate diagnostics.</title>
        <authorList>
            <person name="Sahl J."/>
            <person name="Keim P."/>
            <person name="Wagner D."/>
        </authorList>
    </citation>
    <scope>NUCLEOTIDE SEQUENCE [LARGE SCALE GENOMIC DNA]</scope>
    <source>
        <strain evidence="2 3">MSMB1960WGS</strain>
    </source>
</reference>
<dbReference type="Gene3D" id="3.40.50.1010">
    <property type="entry name" value="5'-nuclease"/>
    <property type="match status" value="1"/>
</dbReference>
<protein>
    <submittedName>
        <fullName evidence="2">Twitching motility protein PilT</fullName>
    </submittedName>
</protein>
<dbReference type="InterPro" id="IPR041705">
    <property type="entry name" value="PIN_Sll0205"/>
</dbReference>
<dbReference type="InterPro" id="IPR002716">
    <property type="entry name" value="PIN_dom"/>
</dbReference>
<dbReference type="SUPFAM" id="SSF88723">
    <property type="entry name" value="PIN domain-like"/>
    <property type="match status" value="1"/>
</dbReference>
<dbReference type="AlphaFoldDB" id="A0A107ABF0"/>
<dbReference type="InterPro" id="IPR052919">
    <property type="entry name" value="TA_system_RNase"/>
</dbReference>
<dbReference type="RefSeq" id="WP_059985107.1">
    <property type="nucleotide sequence ID" value="NZ_CP156685.1"/>
</dbReference>
<proteinExistence type="predicted"/>
<name>A0A107ABF0_9BURK</name>
<dbReference type="CDD" id="cd09872">
    <property type="entry name" value="PIN_Sll0205-like"/>
    <property type="match status" value="1"/>
</dbReference>
<dbReference type="Pfam" id="PF01850">
    <property type="entry name" value="PIN"/>
    <property type="match status" value="1"/>
</dbReference>
<evidence type="ECO:0000313" key="3">
    <source>
        <dbReference type="Proteomes" id="UP000068603"/>
    </source>
</evidence>
<evidence type="ECO:0000313" key="2">
    <source>
        <dbReference type="EMBL" id="KWA64884.1"/>
    </source>
</evidence>
<dbReference type="InterPro" id="IPR029060">
    <property type="entry name" value="PIN-like_dom_sf"/>
</dbReference>
<dbReference type="EMBL" id="LPHB01000031">
    <property type="protein sequence ID" value="KWA64884.1"/>
    <property type="molecule type" value="Genomic_DNA"/>
</dbReference>
<accession>A0A107ABF0</accession>
<gene>
    <name evidence="2" type="ORF">WT44_09915</name>
</gene>
<dbReference type="STRING" id="1503054.WT74_15580"/>
<dbReference type="PANTHER" id="PTHR36173">
    <property type="entry name" value="RIBONUCLEASE VAPC16-RELATED"/>
    <property type="match status" value="1"/>
</dbReference>
<sequence>MRLLFDTHILLWVVANDPKLSVAARTLISAADEVFISSASIRELAIKAGKGKLDVDVDRLIDEIGASGYNELPVRAAHGAAVRNLPHHHRDPFDRLLVAQAWCEPLLLVTADGHLAQYGSSRILTV</sequence>
<dbReference type="PANTHER" id="PTHR36173:SF2">
    <property type="entry name" value="RIBONUCLEASE VAPC16"/>
    <property type="match status" value="1"/>
</dbReference>
<feature type="domain" description="PIN" evidence="1">
    <location>
        <begin position="4"/>
        <end position="118"/>
    </location>
</feature>
<evidence type="ECO:0000259" key="1">
    <source>
        <dbReference type="Pfam" id="PF01850"/>
    </source>
</evidence>